<reference evidence="2" key="1">
    <citation type="submission" date="2023-07" db="EMBL/GenBank/DDBJ databases">
        <authorList>
            <person name="Ivanov I."/>
            <person name="Teneva D."/>
            <person name="Stoikov I."/>
        </authorList>
    </citation>
    <scope>NUCLEOTIDE SEQUENCE</scope>
    <source>
        <strain evidence="2">4475</strain>
    </source>
</reference>
<evidence type="ECO:0000313" key="3">
    <source>
        <dbReference type="Proteomes" id="UP001189619"/>
    </source>
</evidence>
<proteinExistence type="predicted"/>
<sequence>MIGEIISYYRRKGKITQETLSKGICSISYLSKIENNQIEATETILDLLCRRLNISLNHVIEENTIIENTFKEWHTNLLSREMERADEKRSKLKGVNPEYKNLEYYKRFSLYNFAHYLFEKKLNLAKQELDQLIQYSNLFSSEQSYEYHQFVGLYYYYLNDFQLSLDYLKKSEKIGEQYNIIRPELYYHIALTMTRMYQIFHSISYAKKALVIFDQDSNYLRSTDCKILLGINSIRLKNFQDAESYLTSALKVAKTYGSQHLEAIILHNMGYLQSILQNHEKALSFFHESISLRVTDENKTRLVNTIYFLSKEYNTVGDLNSALHWCQEGLGISQKLNLCLYKIKFTTLYFTILSQNDSEEFGNYLENEAIPYLIEVSDYYHLNKYAEMLSKMYARKFIYKKANFFMELAYDSLKKMTGVVIDL</sequence>
<dbReference type="SUPFAM" id="SSF47413">
    <property type="entry name" value="lambda repressor-like DNA-binding domains"/>
    <property type="match status" value="1"/>
</dbReference>
<dbReference type="SUPFAM" id="SSF48452">
    <property type="entry name" value="TPR-like"/>
    <property type="match status" value="1"/>
</dbReference>
<dbReference type="CDD" id="cd00093">
    <property type="entry name" value="HTH_XRE"/>
    <property type="match status" value="1"/>
</dbReference>
<organism evidence="2 3">
    <name type="scientific">Brevibacillus aydinogluensis</name>
    <dbReference type="NCBI Taxonomy" id="927786"/>
    <lineage>
        <taxon>Bacteria</taxon>
        <taxon>Bacillati</taxon>
        <taxon>Bacillota</taxon>
        <taxon>Bacilli</taxon>
        <taxon>Bacillales</taxon>
        <taxon>Paenibacillaceae</taxon>
        <taxon>Brevibacillus</taxon>
    </lineage>
</organism>
<dbReference type="Gene3D" id="1.10.260.40">
    <property type="entry name" value="lambda repressor-like DNA-binding domains"/>
    <property type="match status" value="1"/>
</dbReference>
<evidence type="ECO:0000259" key="1">
    <source>
        <dbReference type="PROSITE" id="PS50943"/>
    </source>
</evidence>
<name>A0AA48RCB2_9BACL</name>
<dbReference type="Gene3D" id="1.25.40.10">
    <property type="entry name" value="Tetratricopeptide repeat domain"/>
    <property type="match status" value="1"/>
</dbReference>
<keyword evidence="3" id="KW-1185">Reference proteome</keyword>
<dbReference type="InterPro" id="IPR010982">
    <property type="entry name" value="Lambda_DNA-bd_dom_sf"/>
</dbReference>
<dbReference type="Proteomes" id="UP001189619">
    <property type="component" value="Chromosome"/>
</dbReference>
<dbReference type="GO" id="GO:0003677">
    <property type="term" value="F:DNA binding"/>
    <property type="evidence" value="ECO:0007669"/>
    <property type="project" value="InterPro"/>
</dbReference>
<dbReference type="AlphaFoldDB" id="A0AA48RCB2"/>
<dbReference type="InterPro" id="IPR001387">
    <property type="entry name" value="Cro/C1-type_HTH"/>
</dbReference>
<dbReference type="RefSeq" id="WP_304414866.1">
    <property type="nucleotide sequence ID" value="NZ_OY569118.1"/>
</dbReference>
<dbReference type="Pfam" id="PF13424">
    <property type="entry name" value="TPR_12"/>
    <property type="match status" value="1"/>
</dbReference>
<dbReference type="PROSITE" id="PS50943">
    <property type="entry name" value="HTH_CROC1"/>
    <property type="match status" value="1"/>
</dbReference>
<evidence type="ECO:0000313" key="2">
    <source>
        <dbReference type="EMBL" id="CAJ1000779.1"/>
    </source>
</evidence>
<protein>
    <recommendedName>
        <fullName evidence="1">HTH cro/C1-type domain-containing protein</fullName>
    </recommendedName>
</protein>
<dbReference type="EMBL" id="OY569118">
    <property type="protein sequence ID" value="CAJ1000779.1"/>
    <property type="molecule type" value="Genomic_DNA"/>
</dbReference>
<dbReference type="KEGG" id="bayd:BSPP4475_00385"/>
<dbReference type="InterPro" id="IPR011990">
    <property type="entry name" value="TPR-like_helical_dom_sf"/>
</dbReference>
<accession>A0AA48RCB2</accession>
<dbReference type="SMART" id="SM00028">
    <property type="entry name" value="TPR"/>
    <property type="match status" value="5"/>
</dbReference>
<dbReference type="Pfam" id="PF01381">
    <property type="entry name" value="HTH_3"/>
    <property type="match status" value="1"/>
</dbReference>
<dbReference type="SMART" id="SM00530">
    <property type="entry name" value="HTH_XRE"/>
    <property type="match status" value="1"/>
</dbReference>
<feature type="domain" description="HTH cro/C1-type" evidence="1">
    <location>
        <begin position="6"/>
        <end position="59"/>
    </location>
</feature>
<gene>
    <name evidence="2" type="ORF">BSPP4475_00385</name>
</gene>
<dbReference type="InterPro" id="IPR019734">
    <property type="entry name" value="TPR_rpt"/>
</dbReference>